<dbReference type="Gramene" id="HORVU.MOREX.r3.2HG0180430.1">
    <property type="protein sequence ID" value="HORVU.MOREX.r3.2HG0180430.1"/>
    <property type="gene ID" value="HORVU.MOREX.r3.2HG0180430"/>
</dbReference>
<dbReference type="PANTHER" id="PTHR34966">
    <property type="entry name" value="OSJNBA0043L24.15 PROTEIN"/>
    <property type="match status" value="1"/>
</dbReference>
<evidence type="ECO:0000313" key="1">
    <source>
        <dbReference type="EnsemblPlants" id="HORVU.MOREX.r3.2HG0180430.1"/>
    </source>
</evidence>
<reference evidence="1" key="2">
    <citation type="submission" date="2020-10" db="EMBL/GenBank/DDBJ databases">
        <authorList>
            <person name="Scholz U."/>
            <person name="Mascher M."/>
            <person name="Fiebig A."/>
        </authorList>
    </citation>
    <scope>NUCLEOTIDE SEQUENCE [LARGE SCALE GENOMIC DNA]</scope>
    <source>
        <strain evidence="1">cv. Morex</strain>
    </source>
</reference>
<name>A0A8I6X9Z2_HORVV</name>
<dbReference type="Proteomes" id="UP000011116">
    <property type="component" value="Chromosome 2H"/>
</dbReference>
<dbReference type="EnsemblPlants" id="HORVU.MOREX.r3.2HG0180430.1">
    <property type="protein sequence ID" value="HORVU.MOREX.r3.2HG0180430.1"/>
    <property type="gene ID" value="HORVU.MOREX.r3.2HG0180430"/>
</dbReference>
<gene>
    <name evidence="1" type="primary">LOC123430496</name>
</gene>
<evidence type="ECO:0000313" key="2">
    <source>
        <dbReference type="Proteomes" id="UP000011116"/>
    </source>
</evidence>
<keyword evidence="2" id="KW-1185">Reference proteome</keyword>
<accession>A0A8I6X9Z2</accession>
<protein>
    <submittedName>
        <fullName evidence="1">Uncharacterized protein</fullName>
    </submittedName>
</protein>
<dbReference type="OrthoDB" id="2101583at2759"/>
<dbReference type="PANTHER" id="PTHR34966:SF1">
    <property type="entry name" value="OS04G0508100 PROTEIN"/>
    <property type="match status" value="1"/>
</dbReference>
<reference evidence="1" key="3">
    <citation type="submission" date="2022-01" db="UniProtKB">
        <authorList>
            <consortium name="EnsemblPlants"/>
        </authorList>
    </citation>
    <scope>IDENTIFICATION</scope>
    <source>
        <strain evidence="1">subsp. vulgare</strain>
    </source>
</reference>
<organism evidence="1 2">
    <name type="scientific">Hordeum vulgare subsp. vulgare</name>
    <name type="common">Domesticated barley</name>
    <dbReference type="NCBI Taxonomy" id="112509"/>
    <lineage>
        <taxon>Eukaryota</taxon>
        <taxon>Viridiplantae</taxon>
        <taxon>Streptophyta</taxon>
        <taxon>Embryophyta</taxon>
        <taxon>Tracheophyta</taxon>
        <taxon>Spermatophyta</taxon>
        <taxon>Magnoliopsida</taxon>
        <taxon>Liliopsida</taxon>
        <taxon>Poales</taxon>
        <taxon>Poaceae</taxon>
        <taxon>BOP clade</taxon>
        <taxon>Pooideae</taxon>
        <taxon>Triticodae</taxon>
        <taxon>Triticeae</taxon>
        <taxon>Hordeinae</taxon>
        <taxon>Hordeum</taxon>
    </lineage>
</organism>
<dbReference type="AlphaFoldDB" id="A0A8I6X9Z2"/>
<dbReference type="RefSeq" id="XP_044970299.1">
    <property type="nucleotide sequence ID" value="XM_045114364.1"/>
</dbReference>
<proteinExistence type="predicted"/>
<sequence length="91" mass="10287">MSHRIAIPIDRHLCEVSTMACGGGGGIFSRALGYVVNEFLVQGLANNRAFQRFAVSTNRTFENLSSRVKQVREEVSEQMRDSRGHDNRFKQ</sequence>
<reference evidence="2" key="1">
    <citation type="journal article" date="2012" name="Nature">
        <title>A physical, genetic and functional sequence assembly of the barley genome.</title>
        <authorList>
            <consortium name="The International Barley Genome Sequencing Consortium"/>
            <person name="Mayer K.F."/>
            <person name="Waugh R."/>
            <person name="Brown J.W."/>
            <person name="Schulman A."/>
            <person name="Langridge P."/>
            <person name="Platzer M."/>
            <person name="Fincher G.B."/>
            <person name="Muehlbauer G.J."/>
            <person name="Sato K."/>
            <person name="Close T.J."/>
            <person name="Wise R.P."/>
            <person name="Stein N."/>
        </authorList>
    </citation>
    <scope>NUCLEOTIDE SEQUENCE [LARGE SCALE GENOMIC DNA]</scope>
    <source>
        <strain evidence="2">cv. Morex</strain>
    </source>
</reference>
<dbReference type="Gramene" id="HORVU.MOREX.r2.2HG0149130.1">
    <property type="protein sequence ID" value="HORVU.MOREX.r2.2HG0149130.1"/>
    <property type="gene ID" value="HORVU.MOREX.r2.2HG0149130"/>
</dbReference>
<dbReference type="GeneID" id="123430496"/>
<dbReference type="KEGG" id="hvg:123430496"/>